<organism evidence="4 5">
    <name type="scientific">Enterococcus avium</name>
    <name type="common">Streptococcus avium</name>
    <dbReference type="NCBI Taxonomy" id="33945"/>
    <lineage>
        <taxon>Bacteria</taxon>
        <taxon>Bacillati</taxon>
        <taxon>Bacillota</taxon>
        <taxon>Bacilli</taxon>
        <taxon>Lactobacillales</taxon>
        <taxon>Enterococcaceae</taxon>
        <taxon>Enterococcus</taxon>
    </lineage>
</organism>
<proteinExistence type="predicted"/>
<dbReference type="Gene3D" id="3.90.180.10">
    <property type="entry name" value="Medium-chain alcohol dehydrogenases, catalytic domain"/>
    <property type="match status" value="1"/>
</dbReference>
<feature type="domain" description="Alcohol dehydrogenase-like N-terminal" evidence="3">
    <location>
        <begin position="24"/>
        <end position="129"/>
    </location>
</feature>
<dbReference type="GO" id="GO:0016491">
    <property type="term" value="F:oxidoreductase activity"/>
    <property type="evidence" value="ECO:0007669"/>
    <property type="project" value="UniProtKB-KW"/>
</dbReference>
<dbReference type="RefSeq" id="WP_144325205.1">
    <property type="nucleotide sequence ID" value="NZ_JAJCJG010000086.1"/>
</dbReference>
<dbReference type="EMBL" id="PDXQ01000001">
    <property type="protein sequence ID" value="TRZ34516.1"/>
    <property type="molecule type" value="Genomic_DNA"/>
</dbReference>
<name>A0A8B5W5F9_ENTAV</name>
<evidence type="ECO:0000313" key="4">
    <source>
        <dbReference type="EMBL" id="TRZ34516.1"/>
    </source>
</evidence>
<reference evidence="4 5" key="1">
    <citation type="submission" date="2017-10" db="EMBL/GenBank/DDBJ databases">
        <title>FDA dAtabase for Regulatory Grade micrObial Sequences (FDA-ARGOS): Supporting development and validation of Infectious Disease Dx tests.</title>
        <authorList>
            <person name="Campos J."/>
            <person name="Goldberg B."/>
            <person name="Tallon L.J."/>
            <person name="Sadzewicz L."/>
            <person name="Sengamalay N."/>
            <person name="Ott S."/>
            <person name="Godinez A."/>
            <person name="Nagaraj S."/>
            <person name="Vyas G."/>
            <person name="Aluvathingal J."/>
            <person name="Nadendla S."/>
            <person name="Geyer C."/>
            <person name="Nandy P."/>
            <person name="Hobson J."/>
            <person name="Sichtig H."/>
        </authorList>
    </citation>
    <scope>NUCLEOTIDE SEQUENCE [LARGE SCALE GENOMIC DNA]</scope>
    <source>
        <strain evidence="4 5">FDAARGOS_185</strain>
    </source>
</reference>
<dbReference type="InterPro" id="IPR013154">
    <property type="entry name" value="ADH-like_N"/>
</dbReference>
<sequence length="347" mass="38276">MKAFVMDEKRELVVKEMPKPQLEEDNMIVQIKTASICGTDMRTFLKGSNKITPPRILGHEFSAEVSEVSPYAKELGFKVGDRITAAPAIGCGECWSCKTGHTNMCDNLQTIGFQYEGAFAEYMSIPYQALKMGNVIKLPDVLVDDDATLIEPAACALNAQSYLNISKDDFVVIYGSGIIGCMHAELAMIQGAEKVIMIEPIESRGRIAEKMVPGVKWISSNVENMEQVILENTEGRGADVVITATSYTPVHTEAQVIAAKRGRISLFGGIAGDGKGYLDSNLIHYKELQIFGVHATTVQFMQGIMDYMLDGKLDLKKYIEMEVTIDNILEGFESVRDHGTMKVVIHF</sequence>
<dbReference type="InterPro" id="IPR036291">
    <property type="entry name" value="NAD(P)-bd_dom_sf"/>
</dbReference>
<dbReference type="InterPro" id="IPR013149">
    <property type="entry name" value="ADH-like_C"/>
</dbReference>
<comment type="caution">
    <text evidence="4">The sequence shown here is derived from an EMBL/GenBank/DDBJ whole genome shotgun (WGS) entry which is preliminary data.</text>
</comment>
<dbReference type="SUPFAM" id="SSF51735">
    <property type="entry name" value="NAD(P)-binding Rossmann-fold domains"/>
    <property type="match status" value="1"/>
</dbReference>
<dbReference type="InterPro" id="IPR050129">
    <property type="entry name" value="Zn_alcohol_dh"/>
</dbReference>
<evidence type="ECO:0000259" key="2">
    <source>
        <dbReference type="Pfam" id="PF00107"/>
    </source>
</evidence>
<dbReference type="Pfam" id="PF08240">
    <property type="entry name" value="ADH_N"/>
    <property type="match status" value="1"/>
</dbReference>
<dbReference type="Proteomes" id="UP000316316">
    <property type="component" value="Unassembled WGS sequence"/>
</dbReference>
<dbReference type="PANTHER" id="PTHR43401:SF2">
    <property type="entry name" value="L-THREONINE 3-DEHYDROGENASE"/>
    <property type="match status" value="1"/>
</dbReference>
<dbReference type="Gene3D" id="3.40.50.720">
    <property type="entry name" value="NAD(P)-binding Rossmann-like Domain"/>
    <property type="match status" value="1"/>
</dbReference>
<keyword evidence="1" id="KW-0560">Oxidoreductase</keyword>
<feature type="domain" description="Alcohol dehydrogenase-like C-terminal" evidence="2">
    <location>
        <begin position="179"/>
        <end position="300"/>
    </location>
</feature>
<dbReference type="Pfam" id="PF00107">
    <property type="entry name" value="ADH_zinc_N"/>
    <property type="match status" value="1"/>
</dbReference>
<dbReference type="InterPro" id="IPR011032">
    <property type="entry name" value="GroES-like_sf"/>
</dbReference>
<evidence type="ECO:0000313" key="5">
    <source>
        <dbReference type="Proteomes" id="UP000316316"/>
    </source>
</evidence>
<dbReference type="PANTHER" id="PTHR43401">
    <property type="entry name" value="L-THREONINE 3-DEHYDROGENASE"/>
    <property type="match status" value="1"/>
</dbReference>
<dbReference type="AlphaFoldDB" id="A0A8B5W5F9"/>
<protein>
    <submittedName>
        <fullName evidence="4">Zn-dependent alcohol dehydrogenase</fullName>
    </submittedName>
</protein>
<evidence type="ECO:0000256" key="1">
    <source>
        <dbReference type="ARBA" id="ARBA00023002"/>
    </source>
</evidence>
<accession>A0A8B5W5F9</accession>
<dbReference type="SUPFAM" id="SSF50129">
    <property type="entry name" value="GroES-like"/>
    <property type="match status" value="1"/>
</dbReference>
<gene>
    <name evidence="4" type="ORF">AUF17_10670</name>
</gene>
<evidence type="ECO:0000259" key="3">
    <source>
        <dbReference type="Pfam" id="PF08240"/>
    </source>
</evidence>